<comment type="caution">
    <text evidence="1">The sequence shown here is derived from an EMBL/GenBank/DDBJ whole genome shotgun (WGS) entry which is preliminary data.</text>
</comment>
<dbReference type="EMBL" id="JAIWYP010000025">
    <property type="protein sequence ID" value="KAH3692134.1"/>
    <property type="molecule type" value="Genomic_DNA"/>
</dbReference>
<name>A0A9D4BEB7_DREPO</name>
<evidence type="ECO:0000313" key="2">
    <source>
        <dbReference type="Proteomes" id="UP000828390"/>
    </source>
</evidence>
<reference evidence="1" key="2">
    <citation type="submission" date="2020-11" db="EMBL/GenBank/DDBJ databases">
        <authorList>
            <person name="McCartney M.A."/>
            <person name="Auch B."/>
            <person name="Kono T."/>
            <person name="Mallez S."/>
            <person name="Becker A."/>
            <person name="Gohl D.M."/>
            <person name="Silverstein K.A.T."/>
            <person name="Koren S."/>
            <person name="Bechman K.B."/>
            <person name="Herman A."/>
            <person name="Abrahante J.E."/>
            <person name="Garbe J."/>
        </authorList>
    </citation>
    <scope>NUCLEOTIDE SEQUENCE</scope>
    <source>
        <strain evidence="1">Duluth1</strain>
        <tissue evidence="1">Whole animal</tissue>
    </source>
</reference>
<organism evidence="1 2">
    <name type="scientific">Dreissena polymorpha</name>
    <name type="common">Zebra mussel</name>
    <name type="synonym">Mytilus polymorpha</name>
    <dbReference type="NCBI Taxonomy" id="45954"/>
    <lineage>
        <taxon>Eukaryota</taxon>
        <taxon>Metazoa</taxon>
        <taxon>Spiralia</taxon>
        <taxon>Lophotrochozoa</taxon>
        <taxon>Mollusca</taxon>
        <taxon>Bivalvia</taxon>
        <taxon>Autobranchia</taxon>
        <taxon>Heteroconchia</taxon>
        <taxon>Euheterodonta</taxon>
        <taxon>Imparidentia</taxon>
        <taxon>Neoheterodontei</taxon>
        <taxon>Myida</taxon>
        <taxon>Dreissenoidea</taxon>
        <taxon>Dreissenidae</taxon>
        <taxon>Dreissena</taxon>
    </lineage>
</organism>
<sequence>MQCYINKKWQENEAQFPKVAEEACSVTSVPQHQCHVKCYSSWNVFQSWLCHAVKSGVPYHYVIRCIKNYNIIWSTVSSKLNNINN</sequence>
<protein>
    <submittedName>
        <fullName evidence="1">Uncharacterized protein</fullName>
    </submittedName>
</protein>
<dbReference type="Proteomes" id="UP000828390">
    <property type="component" value="Unassembled WGS sequence"/>
</dbReference>
<keyword evidence="2" id="KW-1185">Reference proteome</keyword>
<proteinExistence type="predicted"/>
<evidence type="ECO:0000313" key="1">
    <source>
        <dbReference type="EMBL" id="KAH3692134.1"/>
    </source>
</evidence>
<accession>A0A9D4BEB7</accession>
<gene>
    <name evidence="1" type="ORF">DPMN_193947</name>
</gene>
<dbReference type="AlphaFoldDB" id="A0A9D4BEB7"/>
<reference evidence="1" key="1">
    <citation type="journal article" date="2019" name="bioRxiv">
        <title>The Genome of the Zebra Mussel, Dreissena polymorpha: A Resource for Invasive Species Research.</title>
        <authorList>
            <person name="McCartney M.A."/>
            <person name="Auch B."/>
            <person name="Kono T."/>
            <person name="Mallez S."/>
            <person name="Zhang Y."/>
            <person name="Obille A."/>
            <person name="Becker A."/>
            <person name="Abrahante J.E."/>
            <person name="Garbe J."/>
            <person name="Badalamenti J.P."/>
            <person name="Herman A."/>
            <person name="Mangelson H."/>
            <person name="Liachko I."/>
            <person name="Sullivan S."/>
            <person name="Sone E.D."/>
            <person name="Koren S."/>
            <person name="Silverstein K.A.T."/>
            <person name="Beckman K.B."/>
            <person name="Gohl D.M."/>
        </authorList>
    </citation>
    <scope>NUCLEOTIDE SEQUENCE</scope>
    <source>
        <strain evidence="1">Duluth1</strain>
        <tissue evidence="1">Whole animal</tissue>
    </source>
</reference>